<dbReference type="Gene3D" id="3.20.20.100">
    <property type="entry name" value="NADP-dependent oxidoreductase domain"/>
    <property type="match status" value="1"/>
</dbReference>
<reference evidence="3" key="1">
    <citation type="submission" date="2021-07" db="EMBL/GenBank/DDBJ databases">
        <authorList>
            <person name="Durling M."/>
        </authorList>
    </citation>
    <scope>NUCLEOTIDE SEQUENCE</scope>
</reference>
<evidence type="ECO:0000313" key="4">
    <source>
        <dbReference type="Proteomes" id="UP000696280"/>
    </source>
</evidence>
<dbReference type="EMBL" id="CAJVRL010000063">
    <property type="protein sequence ID" value="CAG8955501.1"/>
    <property type="molecule type" value="Genomic_DNA"/>
</dbReference>
<sequence>MMVLSPQTSFALEGTDIRIPSCGVGKFQPDPSLYPDTSVKDSVLQALKIGYRHIDAALAYGWGAVEKDIGDAIRESGIPREELYFHNCFHAPEDVSVGMEMSLENLAQDYEKRPKEHKGALSQCTWHTGTRLEPTCIQPNLGGHGEIGAQREDTIDRRIQLFQSKLARLLKTAKIHPVANRVEATMILPGMAAFQCFADYVVSP</sequence>
<evidence type="ECO:0000313" key="3">
    <source>
        <dbReference type="EMBL" id="CAG8955501.1"/>
    </source>
</evidence>
<gene>
    <name evidence="3" type="ORF">HYFRA_00010368</name>
</gene>
<dbReference type="PANTHER" id="PTHR43827">
    <property type="entry name" value="2,5-DIKETO-D-GLUCONIC ACID REDUCTASE"/>
    <property type="match status" value="1"/>
</dbReference>
<dbReference type="GO" id="GO:0016616">
    <property type="term" value="F:oxidoreductase activity, acting on the CH-OH group of donors, NAD or NADP as acceptor"/>
    <property type="evidence" value="ECO:0007669"/>
    <property type="project" value="UniProtKB-ARBA"/>
</dbReference>
<proteinExistence type="predicted"/>
<comment type="caution">
    <text evidence="3">The sequence shown here is derived from an EMBL/GenBank/DDBJ whole genome shotgun (WGS) entry which is preliminary data.</text>
</comment>
<organism evidence="3 4">
    <name type="scientific">Hymenoscyphus fraxineus</name>
    <dbReference type="NCBI Taxonomy" id="746836"/>
    <lineage>
        <taxon>Eukaryota</taxon>
        <taxon>Fungi</taxon>
        <taxon>Dikarya</taxon>
        <taxon>Ascomycota</taxon>
        <taxon>Pezizomycotina</taxon>
        <taxon>Leotiomycetes</taxon>
        <taxon>Helotiales</taxon>
        <taxon>Helotiaceae</taxon>
        <taxon>Hymenoscyphus</taxon>
    </lineage>
</organism>
<dbReference type="AlphaFoldDB" id="A0A9N9KYQ3"/>
<name>A0A9N9KYQ3_9HELO</name>
<keyword evidence="1" id="KW-0521">NADP</keyword>
<dbReference type="PANTHER" id="PTHR43827:SF3">
    <property type="entry name" value="NADP-DEPENDENT OXIDOREDUCTASE DOMAIN-CONTAINING PROTEIN"/>
    <property type="match status" value="1"/>
</dbReference>
<dbReference type="SUPFAM" id="SSF51430">
    <property type="entry name" value="NAD(P)-linked oxidoreductase"/>
    <property type="match status" value="1"/>
</dbReference>
<evidence type="ECO:0000256" key="1">
    <source>
        <dbReference type="ARBA" id="ARBA00022857"/>
    </source>
</evidence>
<accession>A0A9N9KYQ3</accession>
<protein>
    <recommendedName>
        <fullName evidence="5">NADP-dependent oxidoreductase domain-containing protein</fullName>
    </recommendedName>
</protein>
<evidence type="ECO:0008006" key="5">
    <source>
        <dbReference type="Google" id="ProtNLM"/>
    </source>
</evidence>
<evidence type="ECO:0000256" key="2">
    <source>
        <dbReference type="ARBA" id="ARBA00023002"/>
    </source>
</evidence>
<keyword evidence="4" id="KW-1185">Reference proteome</keyword>
<keyword evidence="2" id="KW-0560">Oxidoreductase</keyword>
<dbReference type="InterPro" id="IPR020471">
    <property type="entry name" value="AKR"/>
</dbReference>
<dbReference type="InterPro" id="IPR036812">
    <property type="entry name" value="NAD(P)_OxRdtase_dom_sf"/>
</dbReference>
<dbReference type="OrthoDB" id="416253at2759"/>
<dbReference type="Proteomes" id="UP000696280">
    <property type="component" value="Unassembled WGS sequence"/>
</dbReference>